<accession>A0ACC1HQ04</accession>
<organism evidence="1 2">
    <name type="scientific">Spiromyces aspiralis</name>
    <dbReference type="NCBI Taxonomy" id="68401"/>
    <lineage>
        <taxon>Eukaryota</taxon>
        <taxon>Fungi</taxon>
        <taxon>Fungi incertae sedis</taxon>
        <taxon>Zoopagomycota</taxon>
        <taxon>Kickxellomycotina</taxon>
        <taxon>Kickxellomycetes</taxon>
        <taxon>Kickxellales</taxon>
        <taxon>Kickxellaceae</taxon>
        <taxon>Spiromyces</taxon>
    </lineage>
</organism>
<sequence length="177" mass="18831">MFPTSHFASTATTAIANGVILAAILSAAAVAQTSTPMAKTDNLDVQRFISLYNNRVSDAWQALSPQLQNAIDQVAETRPELRGQLQSMLYQQKSYNITFISEFYGIIEQATANNEIATPTKTSESHSSSTSVINTESEEDSEDDNSSAATGLHSTQAIGGVILAIAVSIGSLNPSLF</sequence>
<gene>
    <name evidence="1" type="ORF">EV182_003727</name>
</gene>
<evidence type="ECO:0000313" key="1">
    <source>
        <dbReference type="EMBL" id="KAJ1678599.1"/>
    </source>
</evidence>
<protein>
    <submittedName>
        <fullName evidence="1">Uncharacterized protein</fullName>
    </submittedName>
</protein>
<proteinExistence type="predicted"/>
<dbReference type="Proteomes" id="UP001145114">
    <property type="component" value="Unassembled WGS sequence"/>
</dbReference>
<evidence type="ECO:0000313" key="2">
    <source>
        <dbReference type="Proteomes" id="UP001145114"/>
    </source>
</evidence>
<reference evidence="1" key="1">
    <citation type="submission" date="2022-06" db="EMBL/GenBank/DDBJ databases">
        <title>Phylogenomic reconstructions and comparative analyses of Kickxellomycotina fungi.</title>
        <authorList>
            <person name="Reynolds N.K."/>
            <person name="Stajich J.E."/>
            <person name="Barry K."/>
            <person name="Grigoriev I.V."/>
            <person name="Crous P."/>
            <person name="Smith M.E."/>
        </authorList>
    </citation>
    <scope>NUCLEOTIDE SEQUENCE</scope>
    <source>
        <strain evidence="1">RSA 2271</strain>
    </source>
</reference>
<dbReference type="EMBL" id="JAMZIH010001015">
    <property type="protein sequence ID" value="KAJ1678599.1"/>
    <property type="molecule type" value="Genomic_DNA"/>
</dbReference>
<name>A0ACC1HQ04_9FUNG</name>
<comment type="caution">
    <text evidence="1">The sequence shown here is derived from an EMBL/GenBank/DDBJ whole genome shotgun (WGS) entry which is preliminary data.</text>
</comment>
<keyword evidence="2" id="KW-1185">Reference proteome</keyword>